<dbReference type="AlphaFoldDB" id="A0A0F9EKM3"/>
<sequence length="65" mass="7597">MLEIDMRNAVDISSKTTNFHVLLIRLMRKADMGNYARLKSVFPNTARVLEHWIETEEILEGVSYE</sequence>
<protein>
    <submittedName>
        <fullName evidence="1">Uncharacterized protein</fullName>
    </submittedName>
</protein>
<comment type="caution">
    <text evidence="1">The sequence shown here is derived from an EMBL/GenBank/DDBJ whole genome shotgun (WGS) entry which is preliminary data.</text>
</comment>
<reference evidence="1" key="1">
    <citation type="journal article" date="2015" name="Nature">
        <title>Complex archaea that bridge the gap between prokaryotes and eukaryotes.</title>
        <authorList>
            <person name="Spang A."/>
            <person name="Saw J.H."/>
            <person name="Jorgensen S.L."/>
            <person name="Zaremba-Niedzwiedzka K."/>
            <person name="Martijn J."/>
            <person name="Lind A.E."/>
            <person name="van Eijk R."/>
            <person name="Schleper C."/>
            <person name="Guy L."/>
            <person name="Ettema T.J."/>
        </authorList>
    </citation>
    <scope>NUCLEOTIDE SEQUENCE</scope>
</reference>
<accession>A0A0F9EKM3</accession>
<gene>
    <name evidence="1" type="ORF">LCGC14_2141310</name>
</gene>
<evidence type="ECO:0000313" key="1">
    <source>
        <dbReference type="EMBL" id="KKL66806.1"/>
    </source>
</evidence>
<name>A0A0F9EKM3_9ZZZZ</name>
<dbReference type="EMBL" id="LAZR01027087">
    <property type="protein sequence ID" value="KKL66806.1"/>
    <property type="molecule type" value="Genomic_DNA"/>
</dbReference>
<organism evidence="1">
    <name type="scientific">marine sediment metagenome</name>
    <dbReference type="NCBI Taxonomy" id="412755"/>
    <lineage>
        <taxon>unclassified sequences</taxon>
        <taxon>metagenomes</taxon>
        <taxon>ecological metagenomes</taxon>
    </lineage>
</organism>
<proteinExistence type="predicted"/>